<dbReference type="Proteomes" id="UP000828390">
    <property type="component" value="Unassembled WGS sequence"/>
</dbReference>
<keyword evidence="2" id="KW-1185">Reference proteome</keyword>
<dbReference type="AlphaFoldDB" id="A0A9D4IWT4"/>
<reference evidence="1" key="1">
    <citation type="journal article" date="2019" name="bioRxiv">
        <title>The Genome of the Zebra Mussel, Dreissena polymorpha: A Resource for Invasive Species Research.</title>
        <authorList>
            <person name="McCartney M.A."/>
            <person name="Auch B."/>
            <person name="Kono T."/>
            <person name="Mallez S."/>
            <person name="Zhang Y."/>
            <person name="Obille A."/>
            <person name="Becker A."/>
            <person name="Abrahante J.E."/>
            <person name="Garbe J."/>
            <person name="Badalamenti J.P."/>
            <person name="Herman A."/>
            <person name="Mangelson H."/>
            <person name="Liachko I."/>
            <person name="Sullivan S."/>
            <person name="Sone E.D."/>
            <person name="Koren S."/>
            <person name="Silverstein K.A.T."/>
            <person name="Beckman K.B."/>
            <person name="Gohl D.M."/>
        </authorList>
    </citation>
    <scope>NUCLEOTIDE SEQUENCE</scope>
    <source>
        <strain evidence="1">Duluth1</strain>
        <tissue evidence="1">Whole animal</tissue>
    </source>
</reference>
<comment type="caution">
    <text evidence="1">The sequence shown here is derived from an EMBL/GenBank/DDBJ whole genome shotgun (WGS) entry which is preliminary data.</text>
</comment>
<evidence type="ECO:0000313" key="1">
    <source>
        <dbReference type="EMBL" id="KAH3789770.1"/>
    </source>
</evidence>
<evidence type="ECO:0000313" key="2">
    <source>
        <dbReference type="Proteomes" id="UP000828390"/>
    </source>
</evidence>
<proteinExistence type="predicted"/>
<gene>
    <name evidence="1" type="ORF">DPMN_167958</name>
</gene>
<dbReference type="EMBL" id="JAIWYP010000008">
    <property type="protein sequence ID" value="KAH3789770.1"/>
    <property type="molecule type" value="Genomic_DNA"/>
</dbReference>
<name>A0A9D4IWT4_DREPO</name>
<reference evidence="1" key="2">
    <citation type="submission" date="2020-11" db="EMBL/GenBank/DDBJ databases">
        <authorList>
            <person name="McCartney M.A."/>
            <person name="Auch B."/>
            <person name="Kono T."/>
            <person name="Mallez S."/>
            <person name="Becker A."/>
            <person name="Gohl D.M."/>
            <person name="Silverstein K.A.T."/>
            <person name="Koren S."/>
            <person name="Bechman K.B."/>
            <person name="Herman A."/>
            <person name="Abrahante J.E."/>
            <person name="Garbe J."/>
        </authorList>
    </citation>
    <scope>NUCLEOTIDE SEQUENCE</scope>
    <source>
        <strain evidence="1">Duluth1</strain>
        <tissue evidence="1">Whole animal</tissue>
    </source>
</reference>
<sequence>MSLVQGISRFSYVYEGLTPFAVYIVDYIAGFAGDLVPHIVAFAGGVADLSASIMYGQIAHLCAPQGPLLLGTRKNIRLCFL</sequence>
<protein>
    <submittedName>
        <fullName evidence="1">Uncharacterized protein</fullName>
    </submittedName>
</protein>
<organism evidence="1 2">
    <name type="scientific">Dreissena polymorpha</name>
    <name type="common">Zebra mussel</name>
    <name type="synonym">Mytilus polymorpha</name>
    <dbReference type="NCBI Taxonomy" id="45954"/>
    <lineage>
        <taxon>Eukaryota</taxon>
        <taxon>Metazoa</taxon>
        <taxon>Spiralia</taxon>
        <taxon>Lophotrochozoa</taxon>
        <taxon>Mollusca</taxon>
        <taxon>Bivalvia</taxon>
        <taxon>Autobranchia</taxon>
        <taxon>Heteroconchia</taxon>
        <taxon>Euheterodonta</taxon>
        <taxon>Imparidentia</taxon>
        <taxon>Neoheterodontei</taxon>
        <taxon>Myida</taxon>
        <taxon>Dreissenoidea</taxon>
        <taxon>Dreissenidae</taxon>
        <taxon>Dreissena</taxon>
    </lineage>
</organism>
<accession>A0A9D4IWT4</accession>